<evidence type="ECO:0000313" key="4">
    <source>
        <dbReference type="Proteomes" id="UP000011755"/>
    </source>
</evidence>
<evidence type="ECO:0000313" key="3">
    <source>
        <dbReference type="EMBL" id="EMD45460.1"/>
    </source>
</evidence>
<gene>
    <name evidence="3" type="ORF">EHI5A_253500</name>
</gene>
<dbReference type="AlphaFoldDB" id="M2RLS2"/>
<dbReference type="Proteomes" id="UP000011755">
    <property type="component" value="Unassembled WGS sequence"/>
</dbReference>
<accession>M2RLS2</accession>
<feature type="coiled-coil region" evidence="1">
    <location>
        <begin position="14"/>
        <end position="60"/>
    </location>
</feature>
<evidence type="ECO:0000259" key="2">
    <source>
        <dbReference type="Pfam" id="PF07534"/>
    </source>
</evidence>
<keyword evidence="1" id="KW-0175">Coiled coil</keyword>
<dbReference type="Pfam" id="PF07534">
    <property type="entry name" value="TLD"/>
    <property type="match status" value="1"/>
</dbReference>
<dbReference type="VEuPathDB" id="AmoebaDB:EHI5A_253500"/>
<feature type="domain" description="TLDc" evidence="2">
    <location>
        <begin position="151"/>
        <end position="289"/>
    </location>
</feature>
<sequence>MNDIEMSVIMLYSKDEIVEKMKEQINKLETMTVEKIREVKEKAKQAHKDIDKRLKEKGNEIETTTTSIVFHDSMIEDILENTQTLRNENKELIRGVVEEEMMTECLTQYEKQIHFLNKSRDIVVNERNITSMSDKESCIIPKEVKYNDYEIIPKHQIKQLEEWTNRKVFNILFDSDIDDWKVNTSVFNQRIMNKEHIIIIIEDSDGNKFGGYVNSKIDRVDEWIYDSQSFVFSLESNRIERMIKFDIKTPEDAFYLCKRSDDCLFGYGYGGDIDVYKENNKTNSYCKQYSFEYNGIENALCGKEWPNSYFTPKRIIVIEMKWFKS</sequence>
<organism evidence="3 4">
    <name type="scientific">Entamoeba histolytica KU27</name>
    <dbReference type="NCBI Taxonomy" id="885311"/>
    <lineage>
        <taxon>Eukaryota</taxon>
        <taxon>Amoebozoa</taxon>
        <taxon>Evosea</taxon>
        <taxon>Archamoebae</taxon>
        <taxon>Mastigamoebida</taxon>
        <taxon>Entamoebidae</taxon>
        <taxon>Entamoeba</taxon>
    </lineage>
</organism>
<protein>
    <recommendedName>
        <fullName evidence="2">TLDc domain-containing protein</fullName>
    </recommendedName>
</protein>
<reference evidence="3 4" key="1">
    <citation type="submission" date="2013-02" db="EMBL/GenBank/DDBJ databases">
        <authorList>
            <person name="Hannick L."/>
            <person name="Zafar N."/>
            <person name="Lorenzi H."/>
            <person name="Ali I.A."/>
            <person name="Petri W.P."/>
            <person name="Caler E."/>
        </authorList>
    </citation>
    <scope>NUCLEOTIDE SEQUENCE [LARGE SCALE GENOMIC DNA]</scope>
    <source>
        <strain evidence="3 4">KU27</strain>
    </source>
</reference>
<name>M2RLS2_ENTHI</name>
<evidence type="ECO:0000256" key="1">
    <source>
        <dbReference type="SAM" id="Coils"/>
    </source>
</evidence>
<proteinExistence type="predicted"/>
<dbReference type="InterPro" id="IPR006571">
    <property type="entry name" value="TLDc_dom"/>
</dbReference>
<dbReference type="EMBL" id="KB444786">
    <property type="protein sequence ID" value="EMD45460.1"/>
    <property type="molecule type" value="Genomic_DNA"/>
</dbReference>